<feature type="transmembrane region" description="Helical" evidence="5">
    <location>
        <begin position="117"/>
        <end position="144"/>
    </location>
</feature>
<dbReference type="PRINTS" id="PR01840">
    <property type="entry name" value="TATCFAMILY"/>
</dbReference>
<feature type="transmembrane region" description="Helical" evidence="5">
    <location>
        <begin position="84"/>
        <end position="105"/>
    </location>
</feature>
<evidence type="ECO:0000313" key="6">
    <source>
        <dbReference type="EMBL" id="ROR34473.1"/>
    </source>
</evidence>
<dbReference type="GO" id="GO:0033281">
    <property type="term" value="C:TAT protein transport complex"/>
    <property type="evidence" value="ECO:0007669"/>
    <property type="project" value="UniProtKB-UniRule"/>
</dbReference>
<proteinExistence type="inferred from homology"/>
<keyword evidence="7" id="KW-1185">Reference proteome</keyword>
<name>A0A3N1Y6P2_9GAMM</name>
<dbReference type="GO" id="GO:0009977">
    <property type="term" value="F:proton motive force dependent protein transmembrane transporter activity"/>
    <property type="evidence" value="ECO:0007669"/>
    <property type="project" value="TreeGrafter"/>
</dbReference>
<keyword evidence="5" id="KW-0811">Translocation</keyword>
<dbReference type="AlphaFoldDB" id="A0A3N1Y6P2"/>
<evidence type="ECO:0000256" key="2">
    <source>
        <dbReference type="ARBA" id="ARBA00022692"/>
    </source>
</evidence>
<accession>A0A3N1Y6P2</accession>
<comment type="subcellular location">
    <subcellularLocation>
        <location evidence="5">Cell membrane</location>
        <topology evidence="5">Multi-pass membrane protein</topology>
    </subcellularLocation>
    <subcellularLocation>
        <location evidence="1">Membrane</location>
        <topology evidence="1">Multi-pass membrane protein</topology>
    </subcellularLocation>
</comment>
<keyword evidence="2 5" id="KW-0812">Transmembrane</keyword>
<dbReference type="PANTHER" id="PTHR30371:SF0">
    <property type="entry name" value="SEC-INDEPENDENT PROTEIN TRANSLOCASE PROTEIN TATC, CHLOROPLASTIC-RELATED"/>
    <property type="match status" value="1"/>
</dbReference>
<comment type="function">
    <text evidence="5">Part of the twin-arginine translocation (Tat) system that transports large folded proteins containing a characteristic twin-arginine motif in their signal peptide across membranes. Together with TatB, TatC is part of a receptor directly interacting with Tat signal peptides.</text>
</comment>
<gene>
    <name evidence="5" type="primary">tatC</name>
    <name evidence="6" type="ORF">EDC57_0371</name>
</gene>
<dbReference type="EMBL" id="RJVI01000001">
    <property type="protein sequence ID" value="ROR34473.1"/>
    <property type="molecule type" value="Genomic_DNA"/>
</dbReference>
<evidence type="ECO:0000256" key="4">
    <source>
        <dbReference type="ARBA" id="ARBA00023136"/>
    </source>
</evidence>
<organism evidence="6 7">
    <name type="scientific">Inmirania thermothiophila</name>
    <dbReference type="NCBI Taxonomy" id="1750597"/>
    <lineage>
        <taxon>Bacteria</taxon>
        <taxon>Pseudomonadati</taxon>
        <taxon>Pseudomonadota</taxon>
        <taxon>Gammaproteobacteria</taxon>
        <taxon>Chromatiales</taxon>
        <taxon>Ectothiorhodospiraceae</taxon>
        <taxon>Inmirania</taxon>
    </lineage>
</organism>
<comment type="caution">
    <text evidence="6">The sequence shown here is derived from an EMBL/GenBank/DDBJ whole genome shotgun (WGS) entry which is preliminary data.</text>
</comment>
<evidence type="ECO:0000256" key="5">
    <source>
        <dbReference type="HAMAP-Rule" id="MF_00902"/>
    </source>
</evidence>
<keyword evidence="3 5" id="KW-1133">Transmembrane helix</keyword>
<feature type="transmembrane region" description="Helical" evidence="5">
    <location>
        <begin position="203"/>
        <end position="220"/>
    </location>
</feature>
<feature type="transmembrane region" description="Helical" evidence="5">
    <location>
        <begin position="30"/>
        <end position="48"/>
    </location>
</feature>
<dbReference type="Proteomes" id="UP000276634">
    <property type="component" value="Unassembled WGS sequence"/>
</dbReference>
<protein>
    <recommendedName>
        <fullName evidence="5">Sec-independent protein translocase protein TatC</fullName>
    </recommendedName>
</protein>
<keyword evidence="5" id="KW-1003">Cell membrane</keyword>
<dbReference type="InterPro" id="IPR002033">
    <property type="entry name" value="TatC"/>
</dbReference>
<dbReference type="GO" id="GO:0043953">
    <property type="term" value="P:protein transport by the Tat complex"/>
    <property type="evidence" value="ECO:0007669"/>
    <property type="project" value="UniProtKB-UniRule"/>
</dbReference>
<comment type="subunit">
    <text evidence="5">The Tat system comprises two distinct complexes: a TatABC complex, containing multiple copies of TatA, TatB and TatC subunits, and a separate TatA complex, containing only TatA subunits. Substrates initially bind to the TatABC complex, which probably triggers association of the separate TatA complex to form the active translocon.</text>
</comment>
<keyword evidence="4 5" id="KW-0472">Membrane</keyword>
<feature type="transmembrane region" description="Helical" evidence="5">
    <location>
        <begin position="164"/>
        <end position="191"/>
    </location>
</feature>
<feature type="transmembrane region" description="Helical" evidence="5">
    <location>
        <begin position="226"/>
        <end position="247"/>
    </location>
</feature>
<dbReference type="PROSITE" id="PS01218">
    <property type="entry name" value="TATC"/>
    <property type="match status" value="1"/>
</dbReference>
<dbReference type="HAMAP" id="MF_00902">
    <property type="entry name" value="TatC"/>
    <property type="match status" value="1"/>
</dbReference>
<reference evidence="6 7" key="1">
    <citation type="submission" date="2018-11" db="EMBL/GenBank/DDBJ databases">
        <title>Genomic Encyclopedia of Type Strains, Phase IV (KMG-IV): sequencing the most valuable type-strain genomes for metagenomic binning, comparative biology and taxonomic classification.</title>
        <authorList>
            <person name="Goeker M."/>
        </authorList>
    </citation>
    <scope>NUCLEOTIDE SEQUENCE [LARGE SCALE GENOMIC DNA]</scope>
    <source>
        <strain evidence="6 7">DSM 100275</strain>
    </source>
</reference>
<evidence type="ECO:0000256" key="1">
    <source>
        <dbReference type="ARBA" id="ARBA00004141"/>
    </source>
</evidence>
<dbReference type="OrthoDB" id="9777044at2"/>
<keyword evidence="5" id="KW-0653">Protein transport</keyword>
<dbReference type="InterPro" id="IPR019820">
    <property type="entry name" value="Sec-indep_translocase_CS"/>
</dbReference>
<dbReference type="NCBIfam" id="TIGR00945">
    <property type="entry name" value="tatC"/>
    <property type="match status" value="1"/>
</dbReference>
<sequence length="263" mass="28734">MSTTAPGQGPDPGELEQPFISHLIELRDRILRALLGVLVVFLALFPFANPLYTWLSGPLLKHLPQGATMIAIEVASPFLAPLKLTLVAAAFIAMPWILYQAWAFVAPGLYQHERRLVLPLLVASTILFYLGAAFAYFVVFPLVFGFLTSTAPEGVAIMTDINRYLSFVLTVFFAFGVAFQVPIATILLVWGEFTTPEALVAKRPYVIVGVFVVGMILTPPDVISQTLLAIPMWLLFELGVLFSRFYARRDGGETGTDAPEGGG</sequence>
<dbReference type="Pfam" id="PF00902">
    <property type="entry name" value="TatC"/>
    <property type="match status" value="1"/>
</dbReference>
<keyword evidence="5" id="KW-0813">Transport</keyword>
<dbReference type="PANTHER" id="PTHR30371">
    <property type="entry name" value="SEC-INDEPENDENT PROTEIN TRANSLOCASE PROTEIN TATC"/>
    <property type="match status" value="1"/>
</dbReference>
<evidence type="ECO:0000313" key="7">
    <source>
        <dbReference type="Proteomes" id="UP000276634"/>
    </source>
</evidence>
<dbReference type="GO" id="GO:0065002">
    <property type="term" value="P:intracellular protein transmembrane transport"/>
    <property type="evidence" value="ECO:0007669"/>
    <property type="project" value="TreeGrafter"/>
</dbReference>
<comment type="similarity">
    <text evidence="5">Belongs to the TatC family.</text>
</comment>
<evidence type="ECO:0000256" key="3">
    <source>
        <dbReference type="ARBA" id="ARBA00022989"/>
    </source>
</evidence>